<protein>
    <submittedName>
        <fullName evidence="1">Uncharacterized protein</fullName>
    </submittedName>
</protein>
<reference evidence="1" key="2">
    <citation type="submission" date="2021-12" db="EMBL/GenBank/DDBJ databases">
        <title>Resequencing data analysis of finger millet.</title>
        <authorList>
            <person name="Hatakeyama M."/>
            <person name="Aluri S."/>
            <person name="Balachadran M.T."/>
            <person name="Sivarajan S.R."/>
            <person name="Poveda L."/>
            <person name="Shimizu-Inatsugi R."/>
            <person name="Schlapbach R."/>
            <person name="Sreeman S.M."/>
            <person name="Shimizu K.K."/>
        </authorList>
    </citation>
    <scope>NUCLEOTIDE SEQUENCE</scope>
</reference>
<organism evidence="1 2">
    <name type="scientific">Eleusine coracana subsp. coracana</name>
    <dbReference type="NCBI Taxonomy" id="191504"/>
    <lineage>
        <taxon>Eukaryota</taxon>
        <taxon>Viridiplantae</taxon>
        <taxon>Streptophyta</taxon>
        <taxon>Embryophyta</taxon>
        <taxon>Tracheophyta</taxon>
        <taxon>Spermatophyta</taxon>
        <taxon>Magnoliopsida</taxon>
        <taxon>Liliopsida</taxon>
        <taxon>Poales</taxon>
        <taxon>Poaceae</taxon>
        <taxon>PACMAD clade</taxon>
        <taxon>Chloridoideae</taxon>
        <taxon>Cynodonteae</taxon>
        <taxon>Eleusininae</taxon>
        <taxon>Eleusine</taxon>
    </lineage>
</organism>
<dbReference type="PANTHER" id="PTHR45657:SF9">
    <property type="entry name" value="OS08G0497300 PROTEIN"/>
    <property type="match status" value="1"/>
</dbReference>
<evidence type="ECO:0000313" key="2">
    <source>
        <dbReference type="Proteomes" id="UP001054889"/>
    </source>
</evidence>
<dbReference type="EMBL" id="BQKI01000010">
    <property type="protein sequence ID" value="GJN03881.1"/>
    <property type="molecule type" value="Genomic_DNA"/>
</dbReference>
<dbReference type="AlphaFoldDB" id="A0AAV5D0C5"/>
<accession>A0AAV5D0C5</accession>
<proteinExistence type="predicted"/>
<gene>
    <name evidence="1" type="primary">ga21373</name>
    <name evidence="1" type="ORF">PR202_ga21373</name>
</gene>
<dbReference type="InterPro" id="IPR051026">
    <property type="entry name" value="PI/PC_transfer"/>
</dbReference>
<dbReference type="PANTHER" id="PTHR45657">
    <property type="entry name" value="CRAL-TRIO DOMAIN-CONTAINING PROTEIN YKL091C-RELATED"/>
    <property type="match status" value="1"/>
</dbReference>
<keyword evidence="2" id="KW-1185">Reference proteome</keyword>
<comment type="caution">
    <text evidence="1">The sequence shown here is derived from an EMBL/GenBank/DDBJ whole genome shotgun (WGS) entry which is preliminary data.</text>
</comment>
<reference evidence="1" key="1">
    <citation type="journal article" date="2018" name="DNA Res.">
        <title>Multiple hybrid de novo genome assembly of finger millet, an orphan allotetraploid crop.</title>
        <authorList>
            <person name="Hatakeyama M."/>
            <person name="Aluri S."/>
            <person name="Balachadran M.T."/>
            <person name="Sivarajan S.R."/>
            <person name="Patrignani A."/>
            <person name="Gruter S."/>
            <person name="Poveda L."/>
            <person name="Shimizu-Inatsugi R."/>
            <person name="Baeten J."/>
            <person name="Francoijs K.J."/>
            <person name="Nataraja K.N."/>
            <person name="Reddy Y.A.N."/>
            <person name="Phadnis S."/>
            <person name="Ravikumar R.L."/>
            <person name="Schlapbach R."/>
            <person name="Sreeman S.M."/>
            <person name="Shimizu K.K."/>
        </authorList>
    </citation>
    <scope>NUCLEOTIDE SEQUENCE</scope>
</reference>
<name>A0AAV5D0C5_ELECO</name>
<dbReference type="Proteomes" id="UP001054889">
    <property type="component" value="Unassembled WGS sequence"/>
</dbReference>
<sequence length="84" mass="9645">MCACLQRLDNLESLCNHLATKSPQIPEDKELMLLNSFERIKSVEADLERTKRVLQAAVVKQKALVETLESVQEPSRVRKRMFCS</sequence>
<evidence type="ECO:0000313" key="1">
    <source>
        <dbReference type="EMBL" id="GJN03881.1"/>
    </source>
</evidence>